<evidence type="ECO:0000256" key="5">
    <source>
        <dbReference type="ARBA" id="ARBA00023242"/>
    </source>
</evidence>
<dbReference type="PANTHER" id="PTHR47424:SF4">
    <property type="entry name" value="ZN(II)2CYS6 TRANSCRIPTION FACTOR (EUROFUNG)"/>
    <property type="match status" value="1"/>
</dbReference>
<organism evidence="8 9">
    <name type="scientific">Aspergillus luchuensis (strain CBS 106.47)</name>
    <dbReference type="NCBI Taxonomy" id="1137211"/>
    <lineage>
        <taxon>Eukaryota</taxon>
        <taxon>Fungi</taxon>
        <taxon>Dikarya</taxon>
        <taxon>Ascomycota</taxon>
        <taxon>Pezizomycotina</taxon>
        <taxon>Eurotiomycetes</taxon>
        <taxon>Eurotiomycetidae</taxon>
        <taxon>Eurotiales</taxon>
        <taxon>Aspergillaceae</taxon>
        <taxon>Aspergillus</taxon>
        <taxon>Aspergillus subgen. Circumdati</taxon>
    </lineage>
</organism>
<reference evidence="9" key="1">
    <citation type="journal article" date="2017" name="Genome Biol.">
        <title>Comparative genomics reveals high biological diversity and specific adaptations in the industrially and medically important fungal genus Aspergillus.</title>
        <authorList>
            <person name="de Vries R.P."/>
            <person name="Riley R."/>
            <person name="Wiebenga A."/>
            <person name="Aguilar-Osorio G."/>
            <person name="Amillis S."/>
            <person name="Uchima C.A."/>
            <person name="Anderluh G."/>
            <person name="Asadollahi M."/>
            <person name="Askin M."/>
            <person name="Barry K."/>
            <person name="Battaglia E."/>
            <person name="Bayram O."/>
            <person name="Benocci T."/>
            <person name="Braus-Stromeyer S.A."/>
            <person name="Caldana C."/>
            <person name="Canovas D."/>
            <person name="Cerqueira G.C."/>
            <person name="Chen F."/>
            <person name="Chen W."/>
            <person name="Choi C."/>
            <person name="Clum A."/>
            <person name="Dos Santos R.A."/>
            <person name="Damasio A.R."/>
            <person name="Diallinas G."/>
            <person name="Emri T."/>
            <person name="Fekete E."/>
            <person name="Flipphi M."/>
            <person name="Freyberg S."/>
            <person name="Gallo A."/>
            <person name="Gournas C."/>
            <person name="Habgood R."/>
            <person name="Hainaut M."/>
            <person name="Harispe M.L."/>
            <person name="Henrissat B."/>
            <person name="Hilden K.S."/>
            <person name="Hope R."/>
            <person name="Hossain A."/>
            <person name="Karabika E."/>
            <person name="Karaffa L."/>
            <person name="Karanyi Z."/>
            <person name="Krasevec N."/>
            <person name="Kuo A."/>
            <person name="Kusch H."/>
            <person name="LaButti K."/>
            <person name="Lagendijk E.L."/>
            <person name="Lapidus A."/>
            <person name="Levasseur A."/>
            <person name="Lindquist E."/>
            <person name="Lipzen A."/>
            <person name="Logrieco A.F."/>
            <person name="MacCabe A."/>
            <person name="Maekelae M.R."/>
            <person name="Malavazi I."/>
            <person name="Melin P."/>
            <person name="Meyer V."/>
            <person name="Mielnichuk N."/>
            <person name="Miskei M."/>
            <person name="Molnar A.P."/>
            <person name="Mule G."/>
            <person name="Ngan C.Y."/>
            <person name="Orejas M."/>
            <person name="Orosz E."/>
            <person name="Ouedraogo J.P."/>
            <person name="Overkamp K.M."/>
            <person name="Park H.-S."/>
            <person name="Perrone G."/>
            <person name="Piumi F."/>
            <person name="Punt P.J."/>
            <person name="Ram A.F."/>
            <person name="Ramon A."/>
            <person name="Rauscher S."/>
            <person name="Record E."/>
            <person name="Riano-Pachon D.M."/>
            <person name="Robert V."/>
            <person name="Roehrig J."/>
            <person name="Ruller R."/>
            <person name="Salamov A."/>
            <person name="Salih N.S."/>
            <person name="Samson R.A."/>
            <person name="Sandor E."/>
            <person name="Sanguinetti M."/>
            <person name="Schuetze T."/>
            <person name="Sepcic K."/>
            <person name="Shelest E."/>
            <person name="Sherlock G."/>
            <person name="Sophianopoulou V."/>
            <person name="Squina F.M."/>
            <person name="Sun H."/>
            <person name="Susca A."/>
            <person name="Todd R.B."/>
            <person name="Tsang A."/>
            <person name="Unkles S.E."/>
            <person name="van de Wiele N."/>
            <person name="van Rossen-Uffink D."/>
            <person name="Oliveira J.V."/>
            <person name="Vesth T.C."/>
            <person name="Visser J."/>
            <person name="Yu J.-H."/>
            <person name="Zhou M."/>
            <person name="Andersen M.R."/>
            <person name="Archer D.B."/>
            <person name="Baker S.E."/>
            <person name="Benoit I."/>
            <person name="Brakhage A.A."/>
            <person name="Braus G.H."/>
            <person name="Fischer R."/>
            <person name="Frisvad J.C."/>
            <person name="Goldman G.H."/>
            <person name="Houbraken J."/>
            <person name="Oakley B."/>
            <person name="Pocsi I."/>
            <person name="Scazzocchio C."/>
            <person name="Seiboth B."/>
            <person name="vanKuyk P.A."/>
            <person name="Wortman J."/>
            <person name="Dyer P.S."/>
            <person name="Grigoriev I.V."/>
        </authorList>
    </citation>
    <scope>NUCLEOTIDE SEQUENCE [LARGE SCALE GENOMIC DNA]</scope>
    <source>
        <strain evidence="9">CBS 106.47</strain>
    </source>
</reference>
<dbReference type="GO" id="GO:0000981">
    <property type="term" value="F:DNA-binding transcription factor activity, RNA polymerase II-specific"/>
    <property type="evidence" value="ECO:0007669"/>
    <property type="project" value="InterPro"/>
</dbReference>
<evidence type="ECO:0000259" key="7">
    <source>
        <dbReference type="PROSITE" id="PS50048"/>
    </source>
</evidence>
<feature type="compositionally biased region" description="Polar residues" evidence="6">
    <location>
        <begin position="72"/>
        <end position="102"/>
    </location>
</feature>
<dbReference type="PROSITE" id="PS50048">
    <property type="entry name" value="ZN2_CY6_FUNGAL_2"/>
    <property type="match status" value="1"/>
</dbReference>
<dbReference type="GO" id="GO:0008270">
    <property type="term" value="F:zinc ion binding"/>
    <property type="evidence" value="ECO:0007669"/>
    <property type="project" value="InterPro"/>
</dbReference>
<dbReference type="Pfam" id="PF04082">
    <property type="entry name" value="Fungal_trans"/>
    <property type="match status" value="1"/>
</dbReference>
<keyword evidence="3" id="KW-0238">DNA-binding</keyword>
<dbReference type="SUPFAM" id="SSF57701">
    <property type="entry name" value="Zn2/Cys6 DNA-binding domain"/>
    <property type="match status" value="1"/>
</dbReference>
<dbReference type="GO" id="GO:0005634">
    <property type="term" value="C:nucleus"/>
    <property type="evidence" value="ECO:0007669"/>
    <property type="project" value="TreeGrafter"/>
</dbReference>
<protein>
    <recommendedName>
        <fullName evidence="7">Zn(2)-C6 fungal-type domain-containing protein</fullName>
    </recommendedName>
</protein>
<dbReference type="Proteomes" id="UP000184063">
    <property type="component" value="Unassembled WGS sequence"/>
</dbReference>
<dbReference type="SMART" id="SM00066">
    <property type="entry name" value="GAL4"/>
    <property type="match status" value="1"/>
</dbReference>
<keyword evidence="2" id="KW-0805">Transcription regulation</keyword>
<dbReference type="Gene3D" id="4.10.240.10">
    <property type="entry name" value="Zn(2)-C6 fungal-type DNA-binding domain"/>
    <property type="match status" value="1"/>
</dbReference>
<dbReference type="InterPro" id="IPR007219">
    <property type="entry name" value="XnlR_reg_dom"/>
</dbReference>
<dbReference type="CDD" id="cd12148">
    <property type="entry name" value="fungal_TF_MHR"/>
    <property type="match status" value="1"/>
</dbReference>
<feature type="region of interest" description="Disordered" evidence="6">
    <location>
        <begin position="1"/>
        <end position="22"/>
    </location>
</feature>
<evidence type="ECO:0000256" key="2">
    <source>
        <dbReference type="ARBA" id="ARBA00023015"/>
    </source>
</evidence>
<feature type="domain" description="Zn(2)-C6 fungal-type" evidence="7">
    <location>
        <begin position="31"/>
        <end position="66"/>
    </location>
</feature>
<sequence length="693" mass="77888">MMMFSFHAGHSSPHGEALRGPKPKRAKIRIACNVCKARKTKCDGARPICGPCLRRKRTSYTTACEYREGEISEQSSRTTEQLPENYPQAQVNDNDDAASSFSEDVPTGGLFGASSGAHFLQDVGSQPGAASTPTNQRQIRTPVLPKALRCLPKLQKRTQKANADVQFAVPPRKQADKLLSLYWDYVDSAYPWLDRPSIENAYETLWVHDSELIMDETVLHCLLNLMFATSCVASQGATPLDRYQSSVVFFDRAQALMSYNLMDMYNIEIIQILLLTAVYLQHEKEPQKCFRIIGTAIHVAQELGLHIPETTEGMDNPKDRDLACQVWNGCVIMDRICAMTFGCPLKVPRSVAQEGLNALVLSSQESGSDTVTASLPSKLNFYMSFCRLHHIIAEVLETFYSIDDSTVRHNVSENRNDCEGSRAVLFDKFASLFRIDSALKHWAHGLHPFFQMPSELEDPTPTKHITREANILRARYLSVRLLLFRILLLQIHQQKTESAPSTGIYADDDQIMPHVVFQCQVNCTKAAVDMIEFILRNSPGQKQAYILPSNWYTVSYVYMAVTNLLAAQSSPQLVEYFSAASLQDILQHARNILKDYEKHTTLASRCRSALNLIDKSIGRRESIANIGPSEALSVDRAHENTSMQDFVMCAQECPPIIGDDLGIVENYTFDWNSWPMFFAQLGDDTPLTQSWSL</sequence>
<accession>A0A1M3T709</accession>
<dbReference type="EMBL" id="KV878247">
    <property type="protein sequence ID" value="OJZ82538.1"/>
    <property type="molecule type" value="Genomic_DNA"/>
</dbReference>
<evidence type="ECO:0000256" key="6">
    <source>
        <dbReference type="SAM" id="MobiDB-lite"/>
    </source>
</evidence>
<dbReference type="AlphaFoldDB" id="A0A1M3T709"/>
<dbReference type="PANTHER" id="PTHR47424">
    <property type="entry name" value="REGULATORY PROTEIN GAL4"/>
    <property type="match status" value="1"/>
</dbReference>
<dbReference type="SMART" id="SM00906">
    <property type="entry name" value="Fungal_trans"/>
    <property type="match status" value="1"/>
</dbReference>
<evidence type="ECO:0000256" key="4">
    <source>
        <dbReference type="ARBA" id="ARBA00023163"/>
    </source>
</evidence>
<keyword evidence="1" id="KW-0479">Metal-binding</keyword>
<dbReference type="InterPro" id="IPR051127">
    <property type="entry name" value="Fungal_SecMet_Regulators"/>
</dbReference>
<feature type="region of interest" description="Disordered" evidence="6">
    <location>
        <begin position="68"/>
        <end position="105"/>
    </location>
</feature>
<dbReference type="GO" id="GO:0000435">
    <property type="term" value="P:positive regulation of transcription from RNA polymerase II promoter by galactose"/>
    <property type="evidence" value="ECO:0007669"/>
    <property type="project" value="TreeGrafter"/>
</dbReference>
<dbReference type="InterPro" id="IPR036864">
    <property type="entry name" value="Zn2-C6_fun-type_DNA-bd_sf"/>
</dbReference>
<keyword evidence="5" id="KW-0539">Nucleus</keyword>
<evidence type="ECO:0000313" key="9">
    <source>
        <dbReference type="Proteomes" id="UP000184063"/>
    </source>
</evidence>
<evidence type="ECO:0000256" key="1">
    <source>
        <dbReference type="ARBA" id="ARBA00022723"/>
    </source>
</evidence>
<dbReference type="OrthoDB" id="424974at2759"/>
<name>A0A1M3T709_ASPLC</name>
<dbReference type="GO" id="GO:0006351">
    <property type="term" value="P:DNA-templated transcription"/>
    <property type="evidence" value="ECO:0007669"/>
    <property type="project" value="InterPro"/>
</dbReference>
<evidence type="ECO:0000313" key="8">
    <source>
        <dbReference type="EMBL" id="OJZ82538.1"/>
    </source>
</evidence>
<gene>
    <name evidence="8" type="ORF">ASPFODRAFT_195604</name>
</gene>
<dbReference type="InterPro" id="IPR001138">
    <property type="entry name" value="Zn2Cys6_DnaBD"/>
</dbReference>
<evidence type="ECO:0000256" key="3">
    <source>
        <dbReference type="ARBA" id="ARBA00023125"/>
    </source>
</evidence>
<dbReference type="CDD" id="cd00067">
    <property type="entry name" value="GAL4"/>
    <property type="match status" value="1"/>
</dbReference>
<dbReference type="Pfam" id="PF00172">
    <property type="entry name" value="Zn_clus"/>
    <property type="match status" value="1"/>
</dbReference>
<keyword evidence="4" id="KW-0804">Transcription</keyword>
<dbReference type="GO" id="GO:0000978">
    <property type="term" value="F:RNA polymerase II cis-regulatory region sequence-specific DNA binding"/>
    <property type="evidence" value="ECO:0007669"/>
    <property type="project" value="TreeGrafter"/>
</dbReference>
<proteinExistence type="predicted"/>
<dbReference type="VEuPathDB" id="FungiDB:ASPFODRAFT_195604"/>